<evidence type="ECO:0000259" key="3">
    <source>
        <dbReference type="PROSITE" id="PS50102"/>
    </source>
</evidence>
<dbReference type="PANTHER" id="PTHR48034">
    <property type="entry name" value="TRANSFORMER-2 SEX-DETERMINING PROTEIN-RELATED"/>
    <property type="match status" value="1"/>
</dbReference>
<sequence length="204" mass="24180">MSAIKLYVGNIPSAARNAELKELFEKFGKVIECDILKDYGFVHMEDTNDAKAAIAGLNDSLWKGSRIRVEISTTRTQKGEPSIRKRYRPPPSYRRSRSPPRGYPYRDAPPRFLDPYPRVFDRHHPYPEMMRPRLYSPPARELRMAYRGEPYSRRAYPASPPRHLPPRDYYRSRSRSPRYYERRRPSHLPSSKSRISTQYLEFDR</sequence>
<feature type="region of interest" description="Disordered" evidence="2">
    <location>
        <begin position="73"/>
        <end position="110"/>
    </location>
</feature>
<dbReference type="AlphaFoldDB" id="A0A3M7PWQ4"/>
<keyword evidence="5" id="KW-1185">Reference proteome</keyword>
<feature type="compositionally biased region" description="Polar residues" evidence="2">
    <location>
        <begin position="188"/>
        <end position="204"/>
    </location>
</feature>
<dbReference type="InterPro" id="IPR012677">
    <property type="entry name" value="Nucleotide-bd_a/b_plait_sf"/>
</dbReference>
<dbReference type="SMART" id="SM00360">
    <property type="entry name" value="RRM"/>
    <property type="match status" value="1"/>
</dbReference>
<keyword evidence="1" id="KW-0694">RNA-binding</keyword>
<reference evidence="4 5" key="1">
    <citation type="journal article" date="2018" name="Sci. Rep.">
        <title>Genomic signatures of local adaptation to the degree of environmental predictability in rotifers.</title>
        <authorList>
            <person name="Franch-Gras L."/>
            <person name="Hahn C."/>
            <person name="Garcia-Roger E.M."/>
            <person name="Carmona M.J."/>
            <person name="Serra M."/>
            <person name="Gomez A."/>
        </authorList>
    </citation>
    <scope>NUCLEOTIDE SEQUENCE [LARGE SCALE GENOMIC DNA]</scope>
    <source>
        <strain evidence="4">HYR1</strain>
    </source>
</reference>
<feature type="region of interest" description="Disordered" evidence="2">
    <location>
        <begin position="152"/>
        <end position="204"/>
    </location>
</feature>
<protein>
    <submittedName>
        <fullName evidence="4">RNA-binding 14 isoform X1</fullName>
    </submittedName>
</protein>
<proteinExistence type="predicted"/>
<dbReference type="OrthoDB" id="79941at2759"/>
<dbReference type="GO" id="GO:0003723">
    <property type="term" value="F:RNA binding"/>
    <property type="evidence" value="ECO:0007669"/>
    <property type="project" value="UniProtKB-UniRule"/>
</dbReference>
<evidence type="ECO:0000313" key="5">
    <source>
        <dbReference type="Proteomes" id="UP000276133"/>
    </source>
</evidence>
<dbReference type="InterPro" id="IPR050441">
    <property type="entry name" value="RBM"/>
</dbReference>
<dbReference type="EMBL" id="REGN01008533">
    <property type="protein sequence ID" value="RNA03329.1"/>
    <property type="molecule type" value="Genomic_DNA"/>
</dbReference>
<dbReference type="PROSITE" id="PS50102">
    <property type="entry name" value="RRM"/>
    <property type="match status" value="1"/>
</dbReference>
<dbReference type="Proteomes" id="UP000276133">
    <property type="component" value="Unassembled WGS sequence"/>
</dbReference>
<accession>A0A3M7PWQ4</accession>
<dbReference type="InterPro" id="IPR000504">
    <property type="entry name" value="RRM_dom"/>
</dbReference>
<feature type="non-terminal residue" evidence="4">
    <location>
        <position position="204"/>
    </location>
</feature>
<dbReference type="STRING" id="10195.A0A3M7PWQ4"/>
<evidence type="ECO:0000256" key="1">
    <source>
        <dbReference type="PROSITE-ProRule" id="PRU00176"/>
    </source>
</evidence>
<evidence type="ECO:0000313" key="4">
    <source>
        <dbReference type="EMBL" id="RNA03329.1"/>
    </source>
</evidence>
<dbReference type="CDD" id="cd12343">
    <property type="entry name" value="RRM1_2_CoAA_like"/>
    <property type="match status" value="1"/>
</dbReference>
<dbReference type="SUPFAM" id="SSF54928">
    <property type="entry name" value="RNA-binding domain, RBD"/>
    <property type="match status" value="1"/>
</dbReference>
<dbReference type="InterPro" id="IPR035979">
    <property type="entry name" value="RBD_domain_sf"/>
</dbReference>
<dbReference type="Pfam" id="PF00076">
    <property type="entry name" value="RRM_1"/>
    <property type="match status" value="1"/>
</dbReference>
<gene>
    <name evidence="4" type="ORF">BpHYR1_033348</name>
</gene>
<organism evidence="4 5">
    <name type="scientific">Brachionus plicatilis</name>
    <name type="common">Marine rotifer</name>
    <name type="synonym">Brachionus muelleri</name>
    <dbReference type="NCBI Taxonomy" id="10195"/>
    <lineage>
        <taxon>Eukaryota</taxon>
        <taxon>Metazoa</taxon>
        <taxon>Spiralia</taxon>
        <taxon>Gnathifera</taxon>
        <taxon>Rotifera</taxon>
        <taxon>Eurotatoria</taxon>
        <taxon>Monogononta</taxon>
        <taxon>Pseudotrocha</taxon>
        <taxon>Ploima</taxon>
        <taxon>Brachionidae</taxon>
        <taxon>Brachionus</taxon>
    </lineage>
</organism>
<feature type="domain" description="RRM" evidence="3">
    <location>
        <begin position="4"/>
        <end position="74"/>
    </location>
</feature>
<comment type="caution">
    <text evidence="4">The sequence shown here is derived from an EMBL/GenBank/DDBJ whole genome shotgun (WGS) entry which is preliminary data.</text>
</comment>
<evidence type="ECO:0000256" key="2">
    <source>
        <dbReference type="SAM" id="MobiDB-lite"/>
    </source>
</evidence>
<feature type="compositionally biased region" description="Basic residues" evidence="2">
    <location>
        <begin position="84"/>
        <end position="98"/>
    </location>
</feature>
<dbReference type="Gene3D" id="3.30.70.330">
    <property type="match status" value="1"/>
</dbReference>
<name>A0A3M7PWQ4_BRAPC</name>